<evidence type="ECO:0000313" key="2">
    <source>
        <dbReference type="EMBL" id="EJW79010.1"/>
    </source>
</evidence>
<comment type="caution">
    <text evidence="2">The sequence shown here is derived from an EMBL/GenBank/DDBJ whole genome shotgun (WGS) entry which is preliminary data.</text>
</comment>
<feature type="transmembrane region" description="Helical" evidence="1">
    <location>
        <begin position="5"/>
        <end position="22"/>
    </location>
</feature>
<sequence length="103" mass="11943">MKSKLRITMALIFINLLYNYLICYCKEDENINYIIKIFHNLVEEKKPFFFFNNTYQFLIEYKINVSVISAIAIVAIITKTTTTTITTTTTTRTIVITAATITK</sequence>
<protein>
    <submittedName>
        <fullName evidence="2">Uncharacterized protein</fullName>
    </submittedName>
</protein>
<organism evidence="2 3">
    <name type="scientific">Wuchereria bancrofti</name>
    <dbReference type="NCBI Taxonomy" id="6293"/>
    <lineage>
        <taxon>Eukaryota</taxon>
        <taxon>Metazoa</taxon>
        <taxon>Ecdysozoa</taxon>
        <taxon>Nematoda</taxon>
        <taxon>Chromadorea</taxon>
        <taxon>Rhabditida</taxon>
        <taxon>Spirurina</taxon>
        <taxon>Spiruromorpha</taxon>
        <taxon>Filarioidea</taxon>
        <taxon>Onchocercidae</taxon>
        <taxon>Wuchereria</taxon>
    </lineage>
</organism>
<keyword evidence="1" id="KW-1133">Transmembrane helix</keyword>
<accession>J9AWQ0</accession>
<name>J9AWQ0_WUCBA</name>
<gene>
    <name evidence="2" type="ORF">WUBG_10082</name>
</gene>
<keyword evidence="1" id="KW-0472">Membrane</keyword>
<evidence type="ECO:0000313" key="3">
    <source>
        <dbReference type="Proteomes" id="UP000004810"/>
    </source>
</evidence>
<evidence type="ECO:0000256" key="1">
    <source>
        <dbReference type="SAM" id="Phobius"/>
    </source>
</evidence>
<dbReference type="AlphaFoldDB" id="J9AWQ0"/>
<proteinExistence type="predicted"/>
<reference evidence="3" key="1">
    <citation type="submission" date="2012-08" db="EMBL/GenBank/DDBJ databases">
        <title>The Genome Sequence of Wuchereria bancrofti.</title>
        <authorList>
            <person name="Nutman T.B."/>
            <person name="Fink D.L."/>
            <person name="Russ C."/>
            <person name="Young S."/>
            <person name="Zeng Q."/>
            <person name="Koehrsen M."/>
            <person name="Alvarado L."/>
            <person name="Berlin A."/>
            <person name="Chapman S.B."/>
            <person name="Chen Z."/>
            <person name="Freedman E."/>
            <person name="Gellesch M."/>
            <person name="Goldberg J."/>
            <person name="Griggs A."/>
            <person name="Gujja S."/>
            <person name="Heilman E.R."/>
            <person name="Heiman D."/>
            <person name="Hepburn T."/>
            <person name="Howarth C."/>
            <person name="Jen D."/>
            <person name="Larson L."/>
            <person name="Lewis B."/>
            <person name="Mehta T."/>
            <person name="Park D."/>
            <person name="Pearson M."/>
            <person name="Roberts A."/>
            <person name="Saif S."/>
            <person name="Shea T."/>
            <person name="Shenoy N."/>
            <person name="Sisk P."/>
            <person name="Stolte C."/>
            <person name="Sykes S."/>
            <person name="Walk T."/>
            <person name="White J."/>
            <person name="Yandava C."/>
            <person name="Haas B."/>
            <person name="Henn M.R."/>
            <person name="Nusbaum C."/>
            <person name="Birren B."/>
        </authorList>
    </citation>
    <scope>NUCLEOTIDE SEQUENCE [LARGE SCALE GENOMIC DNA]</scope>
    <source>
        <strain evidence="3">NA</strain>
    </source>
</reference>
<keyword evidence="1" id="KW-0812">Transmembrane</keyword>
<dbReference type="EMBL" id="ADBV01005948">
    <property type="protein sequence ID" value="EJW79010.1"/>
    <property type="molecule type" value="Genomic_DNA"/>
</dbReference>
<dbReference type="Proteomes" id="UP000004810">
    <property type="component" value="Unassembled WGS sequence"/>
</dbReference>